<evidence type="ECO:0000259" key="6">
    <source>
        <dbReference type="Pfam" id="PF03016"/>
    </source>
</evidence>
<comment type="caution">
    <text evidence="7">The sequence shown here is derived from an EMBL/GenBank/DDBJ whole genome shotgun (WGS) entry which is preliminary data.</text>
</comment>
<evidence type="ECO:0000256" key="3">
    <source>
        <dbReference type="ARBA" id="ARBA00022676"/>
    </source>
</evidence>
<accession>A0AAV5J3Q7</accession>
<dbReference type="EMBL" id="BPVZ01000025">
    <property type="protein sequence ID" value="GKV06674.1"/>
    <property type="molecule type" value="Genomic_DNA"/>
</dbReference>
<proteinExistence type="inferred from homology"/>
<dbReference type="PANTHER" id="PTHR11062">
    <property type="entry name" value="EXOSTOSIN HEPARAN SULFATE GLYCOSYLTRANSFERASE -RELATED"/>
    <property type="match status" value="1"/>
</dbReference>
<evidence type="ECO:0000256" key="2">
    <source>
        <dbReference type="ARBA" id="ARBA00010271"/>
    </source>
</evidence>
<evidence type="ECO:0000256" key="1">
    <source>
        <dbReference type="ARBA" id="ARBA00004323"/>
    </source>
</evidence>
<dbReference type="Proteomes" id="UP001054252">
    <property type="component" value="Unassembled WGS sequence"/>
</dbReference>
<keyword evidence="3" id="KW-0328">Glycosyltransferase</keyword>
<keyword evidence="4" id="KW-0735">Signal-anchor</keyword>
<evidence type="ECO:0000256" key="4">
    <source>
        <dbReference type="ARBA" id="ARBA00022968"/>
    </source>
</evidence>
<keyword evidence="3" id="KW-0808">Transferase</keyword>
<keyword evidence="5" id="KW-0333">Golgi apparatus</keyword>
<evidence type="ECO:0000313" key="8">
    <source>
        <dbReference type="Proteomes" id="UP001054252"/>
    </source>
</evidence>
<evidence type="ECO:0000313" key="7">
    <source>
        <dbReference type="EMBL" id="GKV06674.1"/>
    </source>
</evidence>
<keyword evidence="4" id="KW-0812">Transmembrane</keyword>
<dbReference type="InterPro" id="IPR040911">
    <property type="entry name" value="Exostosin_GT47"/>
</dbReference>
<dbReference type="AlphaFoldDB" id="A0AAV5J3Q7"/>
<name>A0AAV5J3Q7_9ROSI</name>
<keyword evidence="8" id="KW-1185">Reference proteome</keyword>
<dbReference type="GO" id="GO:0000139">
    <property type="term" value="C:Golgi membrane"/>
    <property type="evidence" value="ECO:0007669"/>
    <property type="project" value="UniProtKB-SubCell"/>
</dbReference>
<reference evidence="7 8" key="1">
    <citation type="journal article" date="2021" name="Commun. Biol.">
        <title>The genome of Shorea leprosula (Dipterocarpaceae) highlights the ecological relevance of drought in aseasonal tropical rainforests.</title>
        <authorList>
            <person name="Ng K.K.S."/>
            <person name="Kobayashi M.J."/>
            <person name="Fawcett J.A."/>
            <person name="Hatakeyama M."/>
            <person name="Paape T."/>
            <person name="Ng C.H."/>
            <person name="Ang C.C."/>
            <person name="Tnah L.H."/>
            <person name="Lee C.T."/>
            <person name="Nishiyama T."/>
            <person name="Sese J."/>
            <person name="O'Brien M.J."/>
            <person name="Copetti D."/>
            <person name="Mohd Noor M.I."/>
            <person name="Ong R.C."/>
            <person name="Putra M."/>
            <person name="Sireger I.Z."/>
            <person name="Indrioko S."/>
            <person name="Kosugi Y."/>
            <person name="Izuno A."/>
            <person name="Isagi Y."/>
            <person name="Lee S.L."/>
            <person name="Shimizu K.K."/>
        </authorList>
    </citation>
    <scope>NUCLEOTIDE SEQUENCE [LARGE SCALE GENOMIC DNA]</scope>
    <source>
        <strain evidence="7">214</strain>
    </source>
</reference>
<gene>
    <name evidence="7" type="ORF">SLEP1_g18534</name>
</gene>
<comment type="similarity">
    <text evidence="2">Belongs to the glycosyltransferase 47 family.</text>
</comment>
<protein>
    <recommendedName>
        <fullName evidence="6">Exostosin GT47 domain-containing protein</fullName>
    </recommendedName>
</protein>
<dbReference type="Pfam" id="PF03016">
    <property type="entry name" value="Exostosin_GT47"/>
    <property type="match status" value="1"/>
</dbReference>
<dbReference type="GO" id="GO:0016757">
    <property type="term" value="F:glycosyltransferase activity"/>
    <property type="evidence" value="ECO:0007669"/>
    <property type="project" value="UniProtKB-KW"/>
</dbReference>
<feature type="domain" description="Exostosin GT47" evidence="6">
    <location>
        <begin position="46"/>
        <end position="103"/>
    </location>
</feature>
<evidence type="ECO:0000256" key="5">
    <source>
        <dbReference type="ARBA" id="ARBA00023034"/>
    </source>
</evidence>
<dbReference type="PANTHER" id="PTHR11062:SF210">
    <property type="entry name" value="EXOSTOSIN FAMILY PROTEIN"/>
    <property type="match status" value="1"/>
</dbReference>
<sequence length="124" mass="14276">MEHCITAFCNADVSLPKTYIRSGLQEILLEIFGQKPPSRGQILAFYARSYAVNSQQADEAIFYECVPVNLRQFCTPFFEGLDWEAFSIILAEKDIPNLKDILLSIPEDKYLVMQLAVRKVQRHF</sequence>
<organism evidence="7 8">
    <name type="scientific">Rubroshorea leprosula</name>
    <dbReference type="NCBI Taxonomy" id="152421"/>
    <lineage>
        <taxon>Eukaryota</taxon>
        <taxon>Viridiplantae</taxon>
        <taxon>Streptophyta</taxon>
        <taxon>Embryophyta</taxon>
        <taxon>Tracheophyta</taxon>
        <taxon>Spermatophyta</taxon>
        <taxon>Magnoliopsida</taxon>
        <taxon>eudicotyledons</taxon>
        <taxon>Gunneridae</taxon>
        <taxon>Pentapetalae</taxon>
        <taxon>rosids</taxon>
        <taxon>malvids</taxon>
        <taxon>Malvales</taxon>
        <taxon>Dipterocarpaceae</taxon>
        <taxon>Rubroshorea</taxon>
    </lineage>
</organism>
<comment type="subcellular location">
    <subcellularLocation>
        <location evidence="1">Golgi apparatus membrane</location>
        <topology evidence="1">Single-pass type II membrane protein</topology>
    </subcellularLocation>
</comment>
<dbReference type="InterPro" id="IPR004263">
    <property type="entry name" value="Exostosin"/>
</dbReference>